<evidence type="ECO:0000313" key="1">
    <source>
        <dbReference type="EMBL" id="GBP81884.1"/>
    </source>
</evidence>
<keyword evidence="2" id="KW-1185">Reference proteome</keyword>
<dbReference type="Proteomes" id="UP000299102">
    <property type="component" value="Unassembled WGS sequence"/>
</dbReference>
<organism evidence="1 2">
    <name type="scientific">Eumeta variegata</name>
    <name type="common">Bagworm moth</name>
    <name type="synonym">Eumeta japonica</name>
    <dbReference type="NCBI Taxonomy" id="151549"/>
    <lineage>
        <taxon>Eukaryota</taxon>
        <taxon>Metazoa</taxon>
        <taxon>Ecdysozoa</taxon>
        <taxon>Arthropoda</taxon>
        <taxon>Hexapoda</taxon>
        <taxon>Insecta</taxon>
        <taxon>Pterygota</taxon>
        <taxon>Neoptera</taxon>
        <taxon>Endopterygota</taxon>
        <taxon>Lepidoptera</taxon>
        <taxon>Glossata</taxon>
        <taxon>Ditrysia</taxon>
        <taxon>Tineoidea</taxon>
        <taxon>Psychidae</taxon>
        <taxon>Oiketicinae</taxon>
        <taxon>Eumeta</taxon>
    </lineage>
</organism>
<proteinExistence type="predicted"/>
<evidence type="ECO:0000313" key="2">
    <source>
        <dbReference type="Proteomes" id="UP000299102"/>
    </source>
</evidence>
<accession>A0A4C1Z483</accession>
<protein>
    <submittedName>
        <fullName evidence="1">Uncharacterized protein</fullName>
    </submittedName>
</protein>
<gene>
    <name evidence="1" type="ORF">EVAR_87021_1</name>
</gene>
<name>A0A4C1Z483_EUMVA</name>
<comment type="caution">
    <text evidence="1">The sequence shown here is derived from an EMBL/GenBank/DDBJ whole genome shotgun (WGS) entry which is preliminary data.</text>
</comment>
<reference evidence="1 2" key="1">
    <citation type="journal article" date="2019" name="Commun. Biol.">
        <title>The bagworm genome reveals a unique fibroin gene that provides high tensile strength.</title>
        <authorList>
            <person name="Kono N."/>
            <person name="Nakamura H."/>
            <person name="Ohtoshi R."/>
            <person name="Tomita M."/>
            <person name="Numata K."/>
            <person name="Arakawa K."/>
        </authorList>
    </citation>
    <scope>NUCLEOTIDE SEQUENCE [LARGE SCALE GENOMIC DNA]</scope>
</reference>
<dbReference type="AlphaFoldDB" id="A0A4C1Z483"/>
<dbReference type="EMBL" id="BGZK01001536">
    <property type="protein sequence ID" value="GBP81884.1"/>
    <property type="molecule type" value="Genomic_DNA"/>
</dbReference>
<sequence>MHACVRACMSACVRACVRACERRACGCVRVRAPSRVWVYECRCMHACVRASESACLCCITNAFGAPGAPSPVTSSDRRTPTRQRQLGATCSHVFIDAVPYNRDCPLFRDPTCDEKTEPLYNAGSHASTSVMVYKLCLKLAEKRAVSRDTASKGVGSRNMLSMGP</sequence>